<accession>S7RME0</accession>
<feature type="transmembrane region" description="Helical" evidence="1">
    <location>
        <begin position="210"/>
        <end position="231"/>
    </location>
</feature>
<dbReference type="HOGENOM" id="CLU_035509_11_3_1"/>
<dbReference type="OMA" id="LARYITW"/>
<keyword evidence="4" id="KW-1185">Reference proteome</keyword>
<organism evidence="3 4">
    <name type="scientific">Gloeophyllum trabeum (strain ATCC 11539 / FP-39264 / Madison 617)</name>
    <name type="common">Brown rot fungus</name>
    <dbReference type="NCBI Taxonomy" id="670483"/>
    <lineage>
        <taxon>Eukaryota</taxon>
        <taxon>Fungi</taxon>
        <taxon>Dikarya</taxon>
        <taxon>Basidiomycota</taxon>
        <taxon>Agaricomycotina</taxon>
        <taxon>Agaricomycetes</taxon>
        <taxon>Gloeophyllales</taxon>
        <taxon>Gloeophyllaceae</taxon>
        <taxon>Gloeophyllum</taxon>
    </lineage>
</organism>
<feature type="domain" description="DUF6533" evidence="2">
    <location>
        <begin position="22"/>
        <end position="67"/>
    </location>
</feature>
<protein>
    <recommendedName>
        <fullName evidence="2">DUF6533 domain-containing protein</fullName>
    </recommendedName>
</protein>
<dbReference type="GeneID" id="19301797"/>
<gene>
    <name evidence="3" type="ORF">GLOTRDRAFT_128818</name>
</gene>
<name>S7RME0_GLOTA</name>
<dbReference type="KEGG" id="gtr:GLOTRDRAFT_128818"/>
<dbReference type="Proteomes" id="UP000030669">
    <property type="component" value="Unassembled WGS sequence"/>
</dbReference>
<evidence type="ECO:0000259" key="2">
    <source>
        <dbReference type="Pfam" id="PF20151"/>
    </source>
</evidence>
<dbReference type="InterPro" id="IPR045340">
    <property type="entry name" value="DUF6533"/>
</dbReference>
<reference evidence="3 4" key="1">
    <citation type="journal article" date="2012" name="Science">
        <title>The Paleozoic origin of enzymatic lignin decomposition reconstructed from 31 fungal genomes.</title>
        <authorList>
            <person name="Floudas D."/>
            <person name="Binder M."/>
            <person name="Riley R."/>
            <person name="Barry K."/>
            <person name="Blanchette R.A."/>
            <person name="Henrissat B."/>
            <person name="Martinez A.T."/>
            <person name="Otillar R."/>
            <person name="Spatafora J.W."/>
            <person name="Yadav J.S."/>
            <person name="Aerts A."/>
            <person name="Benoit I."/>
            <person name="Boyd A."/>
            <person name="Carlson A."/>
            <person name="Copeland A."/>
            <person name="Coutinho P.M."/>
            <person name="de Vries R.P."/>
            <person name="Ferreira P."/>
            <person name="Findley K."/>
            <person name="Foster B."/>
            <person name="Gaskell J."/>
            <person name="Glotzer D."/>
            <person name="Gorecki P."/>
            <person name="Heitman J."/>
            <person name="Hesse C."/>
            <person name="Hori C."/>
            <person name="Igarashi K."/>
            <person name="Jurgens J.A."/>
            <person name="Kallen N."/>
            <person name="Kersten P."/>
            <person name="Kohler A."/>
            <person name="Kuees U."/>
            <person name="Kumar T.K.A."/>
            <person name="Kuo A."/>
            <person name="LaButti K."/>
            <person name="Larrondo L.F."/>
            <person name="Lindquist E."/>
            <person name="Ling A."/>
            <person name="Lombard V."/>
            <person name="Lucas S."/>
            <person name="Lundell T."/>
            <person name="Martin R."/>
            <person name="McLaughlin D.J."/>
            <person name="Morgenstern I."/>
            <person name="Morin E."/>
            <person name="Murat C."/>
            <person name="Nagy L.G."/>
            <person name="Nolan M."/>
            <person name="Ohm R.A."/>
            <person name="Patyshakuliyeva A."/>
            <person name="Rokas A."/>
            <person name="Ruiz-Duenas F.J."/>
            <person name="Sabat G."/>
            <person name="Salamov A."/>
            <person name="Samejima M."/>
            <person name="Schmutz J."/>
            <person name="Slot J.C."/>
            <person name="St John F."/>
            <person name="Stenlid J."/>
            <person name="Sun H."/>
            <person name="Sun S."/>
            <person name="Syed K."/>
            <person name="Tsang A."/>
            <person name="Wiebenga A."/>
            <person name="Young D."/>
            <person name="Pisabarro A."/>
            <person name="Eastwood D.C."/>
            <person name="Martin F."/>
            <person name="Cullen D."/>
            <person name="Grigoriev I.V."/>
            <person name="Hibbett D.S."/>
        </authorList>
    </citation>
    <scope>NUCLEOTIDE SEQUENCE [LARGE SCALE GENOMIC DNA]</scope>
    <source>
        <strain evidence="3 4">ATCC 11539</strain>
    </source>
</reference>
<feature type="transmembrane region" description="Helical" evidence="1">
    <location>
        <begin position="122"/>
        <end position="145"/>
    </location>
</feature>
<evidence type="ECO:0000256" key="1">
    <source>
        <dbReference type="SAM" id="Phobius"/>
    </source>
</evidence>
<dbReference type="RefSeq" id="XP_007865671.1">
    <property type="nucleotide sequence ID" value="XM_007867480.1"/>
</dbReference>
<evidence type="ECO:0000313" key="3">
    <source>
        <dbReference type="EMBL" id="EPQ55595.1"/>
    </source>
</evidence>
<proteinExistence type="predicted"/>
<keyword evidence="1" id="KW-1133">Transmembrane helix</keyword>
<sequence>MDSLVADVTFAVSAARYQVVRYVQVVAMTLQIAEWCFIIGDEVEFIWPSPWSIMKCLYYISRYGPFIDTPLNVIYYLKFGISPRTCLVNYRVSSLSTFVGIVTAENILITRTSAIYGNKRKIVVFLVSLSVTSTIAGAVVMYFFLASLHFGLQSPLLPGCFMTSGSSIVFVNFVILVIWELLIVSMTVYRGIHDLRVSRTPLIRTLYRDGILFFFALLLLSVGNIIVFIIVPPEYIDLLDTIICCRVVLNIRAAAMESIEGTPRPTVSSITFQRFKEKFRRSHNPSSSFGTESILLTTFNRSVDTGAAR</sequence>
<dbReference type="EMBL" id="KB469301">
    <property type="protein sequence ID" value="EPQ55595.1"/>
    <property type="molecule type" value="Genomic_DNA"/>
</dbReference>
<dbReference type="OrthoDB" id="3350812at2759"/>
<keyword evidence="1" id="KW-0472">Membrane</keyword>
<feature type="transmembrane region" description="Helical" evidence="1">
    <location>
        <begin position="165"/>
        <end position="189"/>
    </location>
</feature>
<dbReference type="AlphaFoldDB" id="S7RME0"/>
<keyword evidence="1" id="KW-0812">Transmembrane</keyword>
<dbReference type="eggNOG" id="ENOG502SUNE">
    <property type="taxonomic scope" value="Eukaryota"/>
</dbReference>
<dbReference type="Pfam" id="PF20151">
    <property type="entry name" value="DUF6533"/>
    <property type="match status" value="1"/>
</dbReference>
<evidence type="ECO:0000313" key="4">
    <source>
        <dbReference type="Proteomes" id="UP000030669"/>
    </source>
</evidence>